<evidence type="ECO:0000259" key="2">
    <source>
        <dbReference type="Pfam" id="PF00171"/>
    </source>
</evidence>
<dbReference type="RefSeq" id="WP_230321907.1">
    <property type="nucleotide sequence ID" value="NZ_JBFDTA010000008.1"/>
</dbReference>
<gene>
    <name evidence="3" type="ORF">AB1I55_07725</name>
</gene>
<dbReference type="Pfam" id="PF00171">
    <property type="entry name" value="Aldedh"/>
    <property type="match status" value="1"/>
</dbReference>
<dbReference type="InterPro" id="IPR016162">
    <property type="entry name" value="Ald_DH_N"/>
</dbReference>
<dbReference type="InterPro" id="IPR015590">
    <property type="entry name" value="Aldehyde_DH_dom"/>
</dbReference>
<reference evidence="3 4" key="1">
    <citation type="submission" date="2024-05" db="EMBL/GenBank/DDBJ databases">
        <title>Human gut microbiome strain richness.</title>
        <authorList>
            <person name="Chen-Liaw A."/>
        </authorList>
    </citation>
    <scope>NUCLEOTIDE SEQUENCE [LARGE SCALE GENOMIC DNA]</scope>
    <source>
        <strain evidence="3 4">J1100102st1_G3_J1100102_180507</strain>
    </source>
</reference>
<keyword evidence="1" id="KW-0560">Oxidoreductase</keyword>
<evidence type="ECO:0000313" key="4">
    <source>
        <dbReference type="Proteomes" id="UP001554047"/>
    </source>
</evidence>
<dbReference type="PANTHER" id="PTHR11699">
    <property type="entry name" value="ALDEHYDE DEHYDROGENASE-RELATED"/>
    <property type="match status" value="1"/>
</dbReference>
<sequence length="450" mass="48398">MTETTVHSPLTLVDSLMKQASDAQELYRTASQETVDYVVRKAAEKLTSHSMHLAKLALEETGFGNAEDKNIKNLFASEILYNSIKDMPTVGIVEEMPEKKMLKIVTPLGVLVALIPSTNPTSTTIFKVLLALKTKNAIILSPHPRALQAIKETVSLFKEVLQECGLPIDLVQLLEEPTIEDTQKLMAHPDTDLILATGGKAMVRIAYSSGNPAIGVGPGNTPALLEKSADIAKAVDQIIRSKTFDYGTICASEQALVVEQSIKEAVISELKANHGYFLNQEESEKLADFITTAEGGLNPRIIGQPAVKIAEMSGLSVPSDTKILVSEQTAIAKDNPYAREKLSPILAFYTVADAEEGIRFCQELLKIQGAGHTAVVHTKDDTFVREFGLAIPSARILVNTQAALGAIGGTTNLNPSLTLGCGSHGGGSTSENIHVAQLLNTHYIAYDVEK</sequence>
<proteinExistence type="predicted"/>
<feature type="domain" description="Aldehyde dehydrogenase" evidence="2">
    <location>
        <begin position="13"/>
        <end position="273"/>
    </location>
</feature>
<evidence type="ECO:0000313" key="3">
    <source>
        <dbReference type="EMBL" id="MEW3465980.1"/>
    </source>
</evidence>
<organism evidence="3 4">
    <name type="scientific">Enterococcus entomosocium</name>
    <dbReference type="NCBI Taxonomy" id="3034352"/>
    <lineage>
        <taxon>Bacteria</taxon>
        <taxon>Bacillati</taxon>
        <taxon>Bacillota</taxon>
        <taxon>Bacilli</taxon>
        <taxon>Lactobacillales</taxon>
        <taxon>Enterococcaceae</taxon>
        <taxon>Enterococcus</taxon>
    </lineage>
</organism>
<accession>A0ABV3MC19</accession>
<keyword evidence="4" id="KW-1185">Reference proteome</keyword>
<dbReference type="InterPro" id="IPR016163">
    <property type="entry name" value="Ald_DH_C"/>
</dbReference>
<dbReference type="InterPro" id="IPR016161">
    <property type="entry name" value="Ald_DH/histidinol_DH"/>
</dbReference>
<dbReference type="CDD" id="cd07122">
    <property type="entry name" value="ALDH_F20_ACDH"/>
    <property type="match status" value="1"/>
</dbReference>
<dbReference type="Gene3D" id="3.40.605.10">
    <property type="entry name" value="Aldehyde Dehydrogenase, Chain A, domain 1"/>
    <property type="match status" value="1"/>
</dbReference>
<evidence type="ECO:0000256" key="1">
    <source>
        <dbReference type="ARBA" id="ARBA00023002"/>
    </source>
</evidence>
<dbReference type="SUPFAM" id="SSF53720">
    <property type="entry name" value="ALDH-like"/>
    <property type="match status" value="1"/>
</dbReference>
<dbReference type="EMBL" id="JBFDTB010000010">
    <property type="protein sequence ID" value="MEW3465980.1"/>
    <property type="molecule type" value="Genomic_DNA"/>
</dbReference>
<name>A0ABV3MC19_9ENTE</name>
<dbReference type="Gene3D" id="3.40.309.10">
    <property type="entry name" value="Aldehyde Dehydrogenase, Chain A, domain 2"/>
    <property type="match status" value="1"/>
</dbReference>
<protein>
    <submittedName>
        <fullName evidence="3">Aldehyde dehydrogenase family protein</fullName>
    </submittedName>
</protein>
<comment type="caution">
    <text evidence="3">The sequence shown here is derived from an EMBL/GenBank/DDBJ whole genome shotgun (WGS) entry which is preliminary data.</text>
</comment>
<dbReference type="Proteomes" id="UP001554047">
    <property type="component" value="Unassembled WGS sequence"/>
</dbReference>